<keyword evidence="5" id="KW-1185">Reference proteome</keyword>
<evidence type="ECO:0000259" key="3">
    <source>
        <dbReference type="Pfam" id="PF02698"/>
    </source>
</evidence>
<keyword evidence="2" id="KW-0472">Membrane</keyword>
<dbReference type="PANTHER" id="PTHR30336">
    <property type="entry name" value="INNER MEMBRANE PROTEIN, PROBABLE PERMEASE"/>
    <property type="match status" value="1"/>
</dbReference>
<evidence type="ECO:0000313" key="4">
    <source>
        <dbReference type="EMBL" id="GGG27062.1"/>
    </source>
</evidence>
<comment type="caution">
    <text evidence="4">The sequence shown here is derived from an EMBL/GenBank/DDBJ whole genome shotgun (WGS) entry which is preliminary data.</text>
</comment>
<dbReference type="Pfam" id="PF02698">
    <property type="entry name" value="DUF218"/>
    <property type="match status" value="1"/>
</dbReference>
<dbReference type="InterPro" id="IPR014729">
    <property type="entry name" value="Rossmann-like_a/b/a_fold"/>
</dbReference>
<protein>
    <recommendedName>
        <fullName evidence="3">DUF218 domain-containing protein</fullName>
    </recommendedName>
</protein>
<gene>
    <name evidence="4" type="ORF">GCM10010964_13730</name>
</gene>
<feature type="domain" description="DUF218" evidence="3">
    <location>
        <begin position="77"/>
        <end position="205"/>
    </location>
</feature>
<evidence type="ECO:0000313" key="5">
    <source>
        <dbReference type="Proteomes" id="UP000597507"/>
    </source>
</evidence>
<proteinExistence type="predicted"/>
<dbReference type="CDD" id="cd06259">
    <property type="entry name" value="YdcF-like"/>
    <property type="match status" value="1"/>
</dbReference>
<feature type="compositionally biased region" description="Low complexity" evidence="1">
    <location>
        <begin position="1"/>
        <end position="16"/>
    </location>
</feature>
<feature type="region of interest" description="Disordered" evidence="1">
    <location>
        <begin position="1"/>
        <end position="22"/>
    </location>
</feature>
<dbReference type="GO" id="GO:0005886">
    <property type="term" value="C:plasma membrane"/>
    <property type="evidence" value="ECO:0007669"/>
    <property type="project" value="TreeGrafter"/>
</dbReference>
<evidence type="ECO:0000256" key="2">
    <source>
        <dbReference type="SAM" id="Phobius"/>
    </source>
</evidence>
<dbReference type="EMBL" id="BMKS01000003">
    <property type="protein sequence ID" value="GGG27062.1"/>
    <property type="molecule type" value="Genomic_DNA"/>
</dbReference>
<dbReference type="Proteomes" id="UP000597507">
    <property type="component" value="Unassembled WGS sequence"/>
</dbReference>
<dbReference type="InterPro" id="IPR003848">
    <property type="entry name" value="DUF218"/>
</dbReference>
<feature type="transmembrane region" description="Helical" evidence="2">
    <location>
        <begin position="32"/>
        <end position="55"/>
    </location>
</feature>
<dbReference type="AlphaFoldDB" id="A0A8J3EBI1"/>
<accession>A0A8J3EBI1</accession>
<sequence>MEGGNAAAPAGRAAPRPGGGAGEPPFLGGDGLATLLIACLVALLAAGTSLFAAYWHVLRVARSATAETPRAAAPRRAIVLGLRLPRDGMPCAAFRARLDRAAALARREPALTVVLLGGATRAGAPTEAEAGRRYLLAAGLDAARIGVEARSRHTLENLRNFRADWGAGRAAAPDLLVTSRYHLARAAMMARGLGLAVAPCAAEERFRAAPGVLARIAAEAFLVHWYLVGRGFARLVNHRGMLARIG</sequence>
<organism evidence="4 5">
    <name type="scientific">Caldovatus sediminis</name>
    <dbReference type="NCBI Taxonomy" id="2041189"/>
    <lineage>
        <taxon>Bacteria</taxon>
        <taxon>Pseudomonadati</taxon>
        <taxon>Pseudomonadota</taxon>
        <taxon>Alphaproteobacteria</taxon>
        <taxon>Acetobacterales</taxon>
        <taxon>Roseomonadaceae</taxon>
        <taxon>Caldovatus</taxon>
    </lineage>
</organism>
<name>A0A8J3EBI1_9PROT</name>
<keyword evidence="2" id="KW-0812">Transmembrane</keyword>
<evidence type="ECO:0000256" key="1">
    <source>
        <dbReference type="SAM" id="MobiDB-lite"/>
    </source>
</evidence>
<dbReference type="InterPro" id="IPR051599">
    <property type="entry name" value="Cell_Envelope_Assoc"/>
</dbReference>
<keyword evidence="2" id="KW-1133">Transmembrane helix</keyword>
<dbReference type="RefSeq" id="WP_188899264.1">
    <property type="nucleotide sequence ID" value="NZ_BMKS01000003.1"/>
</dbReference>
<dbReference type="PANTHER" id="PTHR30336:SF20">
    <property type="entry name" value="DUF218 DOMAIN-CONTAINING PROTEIN"/>
    <property type="match status" value="1"/>
</dbReference>
<reference evidence="4 5" key="1">
    <citation type="journal article" date="2014" name="Int. J. Syst. Evol. Microbiol.">
        <title>Complete genome sequence of Corynebacterium casei LMG S-19264T (=DSM 44701T), isolated from a smear-ripened cheese.</title>
        <authorList>
            <consortium name="US DOE Joint Genome Institute (JGI-PGF)"/>
            <person name="Walter F."/>
            <person name="Albersmeier A."/>
            <person name="Kalinowski J."/>
            <person name="Ruckert C."/>
        </authorList>
    </citation>
    <scope>NUCLEOTIDE SEQUENCE [LARGE SCALE GENOMIC DNA]</scope>
    <source>
        <strain evidence="4 5">CGMCC 1.16330</strain>
    </source>
</reference>
<dbReference type="Gene3D" id="3.40.50.620">
    <property type="entry name" value="HUPs"/>
    <property type="match status" value="1"/>
</dbReference>